<protein>
    <submittedName>
        <fullName evidence="1">Uncharacterized protein</fullName>
    </submittedName>
</protein>
<proteinExistence type="predicted"/>
<dbReference type="EMBL" id="JASCZI010241805">
    <property type="protein sequence ID" value="MED6207166.1"/>
    <property type="molecule type" value="Genomic_DNA"/>
</dbReference>
<dbReference type="Proteomes" id="UP001341840">
    <property type="component" value="Unassembled WGS sequence"/>
</dbReference>
<gene>
    <name evidence="1" type="ORF">PIB30_033266</name>
</gene>
<evidence type="ECO:0000313" key="1">
    <source>
        <dbReference type="EMBL" id="MED6207166.1"/>
    </source>
</evidence>
<evidence type="ECO:0000313" key="2">
    <source>
        <dbReference type="Proteomes" id="UP001341840"/>
    </source>
</evidence>
<name>A0ABU6YB72_9FABA</name>
<organism evidence="1 2">
    <name type="scientific">Stylosanthes scabra</name>
    <dbReference type="NCBI Taxonomy" id="79078"/>
    <lineage>
        <taxon>Eukaryota</taxon>
        <taxon>Viridiplantae</taxon>
        <taxon>Streptophyta</taxon>
        <taxon>Embryophyta</taxon>
        <taxon>Tracheophyta</taxon>
        <taxon>Spermatophyta</taxon>
        <taxon>Magnoliopsida</taxon>
        <taxon>eudicotyledons</taxon>
        <taxon>Gunneridae</taxon>
        <taxon>Pentapetalae</taxon>
        <taxon>rosids</taxon>
        <taxon>fabids</taxon>
        <taxon>Fabales</taxon>
        <taxon>Fabaceae</taxon>
        <taxon>Papilionoideae</taxon>
        <taxon>50 kb inversion clade</taxon>
        <taxon>dalbergioids sensu lato</taxon>
        <taxon>Dalbergieae</taxon>
        <taxon>Pterocarpus clade</taxon>
        <taxon>Stylosanthes</taxon>
    </lineage>
</organism>
<reference evidence="1 2" key="1">
    <citation type="journal article" date="2023" name="Plants (Basel)">
        <title>Bridging the Gap: Combining Genomics and Transcriptomics Approaches to Understand Stylosanthes scabra, an Orphan Legume from the Brazilian Caatinga.</title>
        <authorList>
            <person name="Ferreira-Neto J.R.C."/>
            <person name="da Silva M.D."/>
            <person name="Binneck E."/>
            <person name="de Melo N.F."/>
            <person name="da Silva R.H."/>
            <person name="de Melo A.L.T.M."/>
            <person name="Pandolfi V."/>
            <person name="Bustamante F.O."/>
            <person name="Brasileiro-Vidal A.C."/>
            <person name="Benko-Iseppon A.M."/>
        </authorList>
    </citation>
    <scope>NUCLEOTIDE SEQUENCE [LARGE SCALE GENOMIC DNA]</scope>
    <source>
        <tissue evidence="1">Leaves</tissue>
    </source>
</reference>
<comment type="caution">
    <text evidence="1">The sequence shown here is derived from an EMBL/GenBank/DDBJ whole genome shotgun (WGS) entry which is preliminary data.</text>
</comment>
<keyword evidence="2" id="KW-1185">Reference proteome</keyword>
<sequence>MLLNTMHTNPMAMVMDIMDMKNLHLLKTTLKKFFKTYEKKEIALGSRKADCNPNNRRNGTYKKEIDSLELNETGIITWEESKFKVYHGHLHKLHNNIAKEGALSLKKHLGPWQSQEKLVDS</sequence>
<accession>A0ABU6YB72</accession>